<dbReference type="AlphaFoldDB" id="A0A7R9J5K8"/>
<sequence length="160" mass="18001">MLRHEVINKEVTHFVDRMVKDATFAVKCAIEFLEVPEIKPGSVARNSDHKTTLVSIKRYVCWTAYLLRYHGKTGHVEPVPLPGAPFSHYYSQEASDEGIIMETDVTVKERKDLDTEVECDGGGRSSAHCGVVRWRGRTLTLKWSEVEVGGPLHTEACVME</sequence>
<gene>
    <name evidence="1" type="ORF">TCMB3V08_LOCUS5052</name>
</gene>
<organism evidence="1">
    <name type="scientific">Timema californicum</name>
    <name type="common">California timema</name>
    <name type="synonym">Walking stick</name>
    <dbReference type="NCBI Taxonomy" id="61474"/>
    <lineage>
        <taxon>Eukaryota</taxon>
        <taxon>Metazoa</taxon>
        <taxon>Ecdysozoa</taxon>
        <taxon>Arthropoda</taxon>
        <taxon>Hexapoda</taxon>
        <taxon>Insecta</taxon>
        <taxon>Pterygota</taxon>
        <taxon>Neoptera</taxon>
        <taxon>Polyneoptera</taxon>
        <taxon>Phasmatodea</taxon>
        <taxon>Timematodea</taxon>
        <taxon>Timematoidea</taxon>
        <taxon>Timematidae</taxon>
        <taxon>Timema</taxon>
    </lineage>
</organism>
<dbReference type="EMBL" id="OE181010">
    <property type="protein sequence ID" value="CAD7572400.1"/>
    <property type="molecule type" value="Genomic_DNA"/>
</dbReference>
<reference evidence="1" key="1">
    <citation type="submission" date="2020-11" db="EMBL/GenBank/DDBJ databases">
        <authorList>
            <person name="Tran Van P."/>
        </authorList>
    </citation>
    <scope>NUCLEOTIDE SEQUENCE</scope>
</reference>
<evidence type="ECO:0000313" key="1">
    <source>
        <dbReference type="EMBL" id="CAD7572400.1"/>
    </source>
</evidence>
<protein>
    <submittedName>
        <fullName evidence="1">(California timema) hypothetical protein</fullName>
    </submittedName>
</protein>
<proteinExistence type="predicted"/>
<accession>A0A7R9J5K8</accession>
<name>A0A7R9J5K8_TIMCA</name>